<evidence type="ECO:0000313" key="2">
    <source>
        <dbReference type="Proteomes" id="UP000218160"/>
    </source>
</evidence>
<name>A0A291B6W5_9GAMM</name>
<sequence>MSCLHYSCISKQTKTVNVTFKTKNKGSIQYLAIASTELKIYGERE</sequence>
<accession>A0A291B6W5</accession>
<organism evidence="1 2">
    <name type="scientific">Candidatus Enterovibrio altilux</name>
    <dbReference type="NCBI Taxonomy" id="1927128"/>
    <lineage>
        <taxon>Bacteria</taxon>
        <taxon>Pseudomonadati</taxon>
        <taxon>Pseudomonadota</taxon>
        <taxon>Gammaproteobacteria</taxon>
        <taxon>Vibrionales</taxon>
        <taxon>Vibrionaceae</taxon>
        <taxon>Enterovibrio</taxon>
    </lineage>
</organism>
<evidence type="ECO:0000313" key="1">
    <source>
        <dbReference type="EMBL" id="ATF08735.1"/>
    </source>
</evidence>
<gene>
    <name evidence="1" type="ORF">BTN50_0195</name>
</gene>
<dbReference type="AlphaFoldDB" id="A0A291B6W5"/>
<dbReference type="EMBL" id="CP020660">
    <property type="protein sequence ID" value="ATF08735.1"/>
    <property type="molecule type" value="Genomic_DNA"/>
</dbReference>
<keyword evidence="2" id="KW-1185">Reference proteome</keyword>
<protein>
    <submittedName>
        <fullName evidence="1">Mobile element protein</fullName>
    </submittedName>
</protein>
<dbReference type="Proteomes" id="UP000218160">
    <property type="component" value="Chromosome 1"/>
</dbReference>
<proteinExistence type="predicted"/>
<reference evidence="2" key="1">
    <citation type="submission" date="2017-04" db="EMBL/GenBank/DDBJ databases">
        <title>Genome evolution of the luminous symbionts of deep sea anglerfish.</title>
        <authorList>
            <person name="Hendry T.A."/>
        </authorList>
    </citation>
    <scope>NUCLEOTIDE SEQUENCE [LARGE SCALE GENOMIC DNA]</scope>
</reference>
<dbReference type="KEGG" id="elux:BTN50_0195"/>